<protein>
    <recommendedName>
        <fullName evidence="3">Heme-binding protein</fullName>
    </recommendedName>
</protein>
<dbReference type="InterPro" id="IPR038084">
    <property type="entry name" value="PduO/GlcC-like_sf"/>
</dbReference>
<dbReference type="EMBL" id="CAQJ01000018">
    <property type="protein sequence ID" value="CCQ89712.1"/>
    <property type="molecule type" value="Genomic_DNA"/>
</dbReference>
<organism evidence="1 2">
    <name type="scientific">Nitrospina gracilis (strain 3/211)</name>
    <dbReference type="NCBI Taxonomy" id="1266370"/>
    <lineage>
        <taxon>Bacteria</taxon>
        <taxon>Pseudomonadati</taxon>
        <taxon>Nitrospinota/Tectimicrobiota group</taxon>
        <taxon>Nitrospinota</taxon>
        <taxon>Nitrospinia</taxon>
        <taxon>Nitrospinales</taxon>
        <taxon>Nitrospinaceae</taxon>
        <taxon>Nitrospina</taxon>
    </lineage>
</organism>
<dbReference type="InterPro" id="IPR005624">
    <property type="entry name" value="PduO/GlcC-like"/>
</dbReference>
<dbReference type="PANTHER" id="PTHR34309:SF1">
    <property type="entry name" value="PROTEIN GLCG"/>
    <property type="match status" value="1"/>
</dbReference>
<dbReference type="Pfam" id="PF03928">
    <property type="entry name" value="HbpS-like"/>
    <property type="match status" value="1"/>
</dbReference>
<evidence type="ECO:0008006" key="3">
    <source>
        <dbReference type="Google" id="ProtNLM"/>
    </source>
</evidence>
<dbReference type="RefSeq" id="WP_005006413.1">
    <property type="nucleotide sequence ID" value="NZ_HG422173.1"/>
</dbReference>
<dbReference type="PANTHER" id="PTHR34309">
    <property type="entry name" value="SLR1406 PROTEIN"/>
    <property type="match status" value="1"/>
</dbReference>
<dbReference type="HOGENOM" id="CLU_103773_2_1_0"/>
<accession>M1YW69</accession>
<name>M1YW69_NITG3</name>
<evidence type="ECO:0000313" key="2">
    <source>
        <dbReference type="Proteomes" id="UP000011704"/>
    </source>
</evidence>
<dbReference type="Proteomes" id="UP000011704">
    <property type="component" value="Unassembled WGS sequence"/>
</dbReference>
<dbReference type="AlphaFoldDB" id="M1YW69"/>
<dbReference type="InterPro" id="IPR052517">
    <property type="entry name" value="GlcG_carb_metab_protein"/>
</dbReference>
<sequence>MAELKTYKDLDDEAARHILRTATTKAREIGSNMNIAVVGADGHLKAFFRMDEAWMGSIDIAIRKAKTSRYFNLPTGEIGSLSQPGGPFYQIEHCNDGLITFPGGVPLKTKGGDVVGAIGVSGDVVEKDHEVAAAGAQYLLDN</sequence>
<keyword evidence="2" id="KW-1185">Reference proteome</keyword>
<gene>
    <name evidence="1" type="ORF">NITGR_160021</name>
</gene>
<dbReference type="Gene3D" id="3.30.450.150">
    <property type="entry name" value="Haem-degrading domain"/>
    <property type="match status" value="1"/>
</dbReference>
<dbReference type="OrthoDB" id="9800768at2"/>
<evidence type="ECO:0000313" key="1">
    <source>
        <dbReference type="EMBL" id="CCQ89712.1"/>
    </source>
</evidence>
<dbReference type="STRING" id="1266370.NITGR_160021"/>
<dbReference type="SUPFAM" id="SSF143744">
    <property type="entry name" value="GlcG-like"/>
    <property type="match status" value="1"/>
</dbReference>
<reference evidence="1 2" key="1">
    <citation type="journal article" date="2013" name="Front. Microbiol.">
        <title>The genome of Nitrospina gracilis illuminates the metabolism and evolution of the major marine nitrite oxidizer.</title>
        <authorList>
            <person name="Luecker S."/>
            <person name="Nowka B."/>
            <person name="Rattei T."/>
            <person name="Spieck E."/>
            <person name="and Daims H."/>
        </authorList>
    </citation>
    <scope>NUCLEOTIDE SEQUENCE [LARGE SCALE GENOMIC DNA]</scope>
    <source>
        <strain evidence="1 2">3/211</strain>
    </source>
</reference>
<proteinExistence type="predicted"/>
<comment type="caution">
    <text evidence="1">The sequence shown here is derived from an EMBL/GenBank/DDBJ whole genome shotgun (WGS) entry which is preliminary data.</text>
</comment>
<dbReference type="InParanoid" id="M1YW69"/>